<dbReference type="InterPro" id="IPR012223">
    <property type="entry name" value="TEII"/>
</dbReference>
<dbReference type="SUPFAM" id="SSF53474">
    <property type="entry name" value="alpha/beta-Hydrolases"/>
    <property type="match status" value="1"/>
</dbReference>
<sequence>MKNKLFFESYDNKNEGINIFCFPYAGGGSLVFREWKNRFGEEFSIYGAHYPGHEDRIMEKPLWDIEELVDKIHYEMKNRDFDKKPFILFGHSLGSRVAYELSLRFEEENNKWLKGLIVSAGRSPDKKEKNPIYDLPEREFFEKLSRYNKTPREIFENKDLWELFEPVLRADFTMAETYEDKKYRKIHVPILALKGTLDYEMTREDIEGWASYTTNDFYYKEITGEHLFIDTNAKEVIMEIKKYIKKECFEGIYA</sequence>
<feature type="domain" description="Thioesterase" evidence="2">
    <location>
        <begin position="19"/>
        <end position="242"/>
    </location>
</feature>
<dbReference type="PANTHER" id="PTHR11487:SF0">
    <property type="entry name" value="S-ACYL FATTY ACID SYNTHASE THIOESTERASE, MEDIUM CHAIN"/>
    <property type="match status" value="1"/>
</dbReference>
<dbReference type="OrthoDB" id="2213423at2"/>
<reference evidence="3 4" key="1">
    <citation type="submission" date="2016-10" db="EMBL/GenBank/DDBJ databases">
        <authorList>
            <person name="de Groot N.N."/>
        </authorList>
    </citation>
    <scope>NUCLEOTIDE SEQUENCE [LARGE SCALE GENOMIC DNA]</scope>
    <source>
        <strain evidence="3 4">DSM 5522</strain>
    </source>
</reference>
<comment type="similarity">
    <text evidence="1">Belongs to the thioesterase family.</text>
</comment>
<dbReference type="Proteomes" id="UP000198838">
    <property type="component" value="Unassembled WGS sequence"/>
</dbReference>
<dbReference type="PANTHER" id="PTHR11487">
    <property type="entry name" value="THIOESTERASE"/>
    <property type="match status" value="1"/>
</dbReference>
<evidence type="ECO:0000259" key="2">
    <source>
        <dbReference type="Pfam" id="PF00975"/>
    </source>
</evidence>
<name>A0A1I0X8N4_9FIRM</name>
<dbReference type="Pfam" id="PF00975">
    <property type="entry name" value="Thioesterase"/>
    <property type="match status" value="1"/>
</dbReference>
<gene>
    <name evidence="3" type="ORF">SAMN05216249_10619</name>
</gene>
<evidence type="ECO:0000313" key="3">
    <source>
        <dbReference type="EMBL" id="SFA97214.1"/>
    </source>
</evidence>
<dbReference type="EMBL" id="FOJY01000006">
    <property type="protein sequence ID" value="SFA97214.1"/>
    <property type="molecule type" value="Genomic_DNA"/>
</dbReference>
<dbReference type="AlphaFoldDB" id="A0A1I0X8N4"/>
<proteinExistence type="inferred from homology"/>
<dbReference type="InterPro" id="IPR001031">
    <property type="entry name" value="Thioesterase"/>
</dbReference>
<accession>A0A1I0X8N4</accession>
<dbReference type="STRING" id="1120918.SAMN05216249_10619"/>
<organism evidence="3 4">
    <name type="scientific">Acetitomaculum ruminis DSM 5522</name>
    <dbReference type="NCBI Taxonomy" id="1120918"/>
    <lineage>
        <taxon>Bacteria</taxon>
        <taxon>Bacillati</taxon>
        <taxon>Bacillota</taxon>
        <taxon>Clostridia</taxon>
        <taxon>Lachnospirales</taxon>
        <taxon>Lachnospiraceae</taxon>
        <taxon>Acetitomaculum</taxon>
    </lineage>
</organism>
<protein>
    <submittedName>
        <fullName evidence="3">Surfactin synthase thioesterase subunit</fullName>
    </submittedName>
</protein>
<keyword evidence="4" id="KW-1185">Reference proteome</keyword>
<evidence type="ECO:0000313" key="4">
    <source>
        <dbReference type="Proteomes" id="UP000198838"/>
    </source>
</evidence>
<dbReference type="InterPro" id="IPR029058">
    <property type="entry name" value="AB_hydrolase_fold"/>
</dbReference>
<dbReference type="GO" id="GO:0008610">
    <property type="term" value="P:lipid biosynthetic process"/>
    <property type="evidence" value="ECO:0007669"/>
    <property type="project" value="TreeGrafter"/>
</dbReference>
<dbReference type="Gene3D" id="3.40.50.1820">
    <property type="entry name" value="alpha/beta hydrolase"/>
    <property type="match status" value="1"/>
</dbReference>
<evidence type="ECO:0000256" key="1">
    <source>
        <dbReference type="ARBA" id="ARBA00007169"/>
    </source>
</evidence>